<comment type="function">
    <text evidence="3">Catalyzes the formation of 4-diphosphocytidyl-2-C-methyl-D-erythritol from CTP and 2-C-methyl-D-erythritol 4-phosphate (MEP).</text>
</comment>
<sequence length="229" mass="25946">MIDQSFVLIVAAGKGSRMQSDLPKQYLLMNGKPVLMHTIEKFYTSTKQPHIIIAIDPAMEYFWKSLCQEYKFTIPHDITYGGETRFQTVKNGIAFIKKKQLNLQEIAIAVHDAARPLISTNTIDLAFEQVEVSKAVIVARSCTDSVRMTTADTNYAIDRNHIWLVQTPQIFEGGLLETAYEQDEEANFTDDASVVERLGIPIHIVIGDYKNIKITYPEDLEIAQIYSKV</sequence>
<keyword evidence="2 3" id="KW-0548">Nucleotidyltransferase</keyword>
<dbReference type="HAMAP" id="MF_00108">
    <property type="entry name" value="IspD"/>
    <property type="match status" value="1"/>
</dbReference>
<comment type="pathway">
    <text evidence="3">Isoprenoid biosynthesis; isopentenyl diphosphate biosynthesis via DXP pathway; isopentenyl diphosphate from 1-deoxy-D-xylulose 5-phosphate: step 2/6.</text>
</comment>
<protein>
    <recommendedName>
        <fullName evidence="3">2-C-methyl-D-erythritol 4-phosphate cytidylyltransferase</fullName>
        <ecNumber evidence="3">2.7.7.60</ecNumber>
    </recommendedName>
    <alternativeName>
        <fullName evidence="3">4-diphosphocytidyl-2C-methyl-D-erythritol synthase</fullName>
    </alternativeName>
    <alternativeName>
        <fullName evidence="3">MEP cytidylyltransferase</fullName>
        <shortName evidence="3">MCT</shortName>
    </alternativeName>
</protein>
<gene>
    <name evidence="3" type="primary">ispD</name>
    <name evidence="4" type="ORF">ABE541_01835</name>
</gene>
<accession>A0ABV0BME1</accession>
<dbReference type="NCBIfam" id="TIGR00453">
    <property type="entry name" value="ispD"/>
    <property type="match status" value="1"/>
</dbReference>
<reference evidence="4 5" key="1">
    <citation type="submission" date="2024-04" db="EMBL/GenBank/DDBJ databases">
        <title>WGS of bacteria from Torrens River.</title>
        <authorList>
            <person name="Wyrsch E.R."/>
            <person name="Drigo B."/>
        </authorList>
    </citation>
    <scope>NUCLEOTIDE SEQUENCE [LARGE SCALE GENOMIC DNA]</scope>
    <source>
        <strain evidence="4 5">TWI391</strain>
    </source>
</reference>
<comment type="caution">
    <text evidence="4">The sequence shown here is derived from an EMBL/GenBank/DDBJ whole genome shotgun (WGS) entry which is preliminary data.</text>
</comment>
<dbReference type="GO" id="GO:0050518">
    <property type="term" value="F:2-C-methyl-D-erythritol 4-phosphate cytidylyltransferase activity"/>
    <property type="evidence" value="ECO:0007669"/>
    <property type="project" value="UniProtKB-EC"/>
</dbReference>
<keyword evidence="5" id="KW-1185">Reference proteome</keyword>
<evidence type="ECO:0000256" key="3">
    <source>
        <dbReference type="HAMAP-Rule" id="MF_00108"/>
    </source>
</evidence>
<dbReference type="RefSeq" id="WP_315397579.1">
    <property type="nucleotide sequence ID" value="NZ_JBDJLH010000005.1"/>
</dbReference>
<feature type="site" description="Positions MEP for the nucleophilic attack" evidence="3">
    <location>
        <position position="159"/>
    </location>
</feature>
<dbReference type="PANTHER" id="PTHR32125:SF4">
    <property type="entry name" value="2-C-METHYL-D-ERYTHRITOL 4-PHOSPHATE CYTIDYLYLTRANSFERASE, CHLOROPLASTIC"/>
    <property type="match status" value="1"/>
</dbReference>
<feature type="site" description="Transition state stabilizer" evidence="3">
    <location>
        <position position="17"/>
    </location>
</feature>
<comment type="catalytic activity">
    <reaction evidence="3">
        <text>2-C-methyl-D-erythritol 4-phosphate + CTP + H(+) = 4-CDP-2-C-methyl-D-erythritol + diphosphate</text>
        <dbReference type="Rhea" id="RHEA:13429"/>
        <dbReference type="ChEBI" id="CHEBI:15378"/>
        <dbReference type="ChEBI" id="CHEBI:33019"/>
        <dbReference type="ChEBI" id="CHEBI:37563"/>
        <dbReference type="ChEBI" id="CHEBI:57823"/>
        <dbReference type="ChEBI" id="CHEBI:58262"/>
        <dbReference type="EC" id="2.7.7.60"/>
    </reaction>
</comment>
<dbReference type="Proteomes" id="UP001409291">
    <property type="component" value="Unassembled WGS sequence"/>
</dbReference>
<evidence type="ECO:0000256" key="1">
    <source>
        <dbReference type="ARBA" id="ARBA00022679"/>
    </source>
</evidence>
<dbReference type="InterPro" id="IPR001228">
    <property type="entry name" value="IspD"/>
</dbReference>
<dbReference type="NCBIfam" id="NF001186">
    <property type="entry name" value="PRK00155.2-3"/>
    <property type="match status" value="1"/>
</dbReference>
<evidence type="ECO:0000256" key="2">
    <source>
        <dbReference type="ARBA" id="ARBA00022695"/>
    </source>
</evidence>
<name>A0ABV0BME1_9SPHI</name>
<dbReference type="EC" id="2.7.7.60" evidence="3"/>
<organism evidence="4 5">
    <name type="scientific">Sphingobacterium kitahiroshimense</name>
    <dbReference type="NCBI Taxonomy" id="470446"/>
    <lineage>
        <taxon>Bacteria</taxon>
        <taxon>Pseudomonadati</taxon>
        <taxon>Bacteroidota</taxon>
        <taxon>Sphingobacteriia</taxon>
        <taxon>Sphingobacteriales</taxon>
        <taxon>Sphingobacteriaceae</taxon>
        <taxon>Sphingobacterium</taxon>
    </lineage>
</organism>
<dbReference type="InterPro" id="IPR050088">
    <property type="entry name" value="IspD/TarI_cytidylyltransf_bact"/>
</dbReference>
<dbReference type="CDD" id="cd02516">
    <property type="entry name" value="CDP-ME_synthetase"/>
    <property type="match status" value="1"/>
</dbReference>
<dbReference type="Gene3D" id="3.90.550.10">
    <property type="entry name" value="Spore Coat Polysaccharide Biosynthesis Protein SpsA, Chain A"/>
    <property type="match status" value="1"/>
</dbReference>
<dbReference type="Pfam" id="PF01128">
    <property type="entry name" value="IspD"/>
    <property type="match status" value="1"/>
</dbReference>
<keyword evidence="1 3" id="KW-0808">Transferase</keyword>
<dbReference type="InterPro" id="IPR034683">
    <property type="entry name" value="IspD/TarI"/>
</dbReference>
<evidence type="ECO:0000313" key="4">
    <source>
        <dbReference type="EMBL" id="MEN5375990.1"/>
    </source>
</evidence>
<dbReference type="PANTHER" id="PTHR32125">
    <property type="entry name" value="2-C-METHYL-D-ERYTHRITOL 4-PHOSPHATE CYTIDYLYLTRANSFERASE, CHLOROPLASTIC"/>
    <property type="match status" value="1"/>
</dbReference>
<dbReference type="SUPFAM" id="SSF53448">
    <property type="entry name" value="Nucleotide-diphospho-sugar transferases"/>
    <property type="match status" value="1"/>
</dbReference>
<feature type="site" description="Transition state stabilizer" evidence="3">
    <location>
        <position position="24"/>
    </location>
</feature>
<keyword evidence="3" id="KW-0414">Isoprene biosynthesis</keyword>
<feature type="site" description="Positions MEP for the nucleophilic attack" evidence="3">
    <location>
        <position position="213"/>
    </location>
</feature>
<proteinExistence type="inferred from homology"/>
<evidence type="ECO:0000313" key="5">
    <source>
        <dbReference type="Proteomes" id="UP001409291"/>
    </source>
</evidence>
<dbReference type="EMBL" id="JBDJNQ010000001">
    <property type="protein sequence ID" value="MEN5375990.1"/>
    <property type="molecule type" value="Genomic_DNA"/>
</dbReference>
<dbReference type="InterPro" id="IPR029044">
    <property type="entry name" value="Nucleotide-diphossugar_trans"/>
</dbReference>
<comment type="similarity">
    <text evidence="3">Belongs to the IspD/TarI cytidylyltransferase family. IspD subfamily.</text>
</comment>